<dbReference type="Proteomes" id="UP000229893">
    <property type="component" value="Unassembled WGS sequence"/>
</dbReference>
<evidence type="ECO:0000313" key="5">
    <source>
        <dbReference type="Proteomes" id="UP000229893"/>
    </source>
</evidence>
<organism evidence="4 5">
    <name type="scientific">Candidatus Liptonbacteria bacterium CG11_big_fil_rev_8_21_14_0_20_35_14</name>
    <dbReference type="NCBI Taxonomy" id="1974634"/>
    <lineage>
        <taxon>Bacteria</taxon>
        <taxon>Candidatus Liptoniibacteriota</taxon>
    </lineage>
</organism>
<comment type="caution">
    <text evidence="4">The sequence shown here is derived from an EMBL/GenBank/DDBJ whole genome shotgun (WGS) entry which is preliminary data.</text>
</comment>
<dbReference type="InterPro" id="IPR010998">
    <property type="entry name" value="Integrase_recombinase_N"/>
</dbReference>
<dbReference type="AlphaFoldDB" id="A0A2H0N8D9"/>
<dbReference type="GO" id="GO:0003677">
    <property type="term" value="F:DNA binding"/>
    <property type="evidence" value="ECO:0007669"/>
    <property type="project" value="UniProtKB-UniRule"/>
</dbReference>
<proteinExistence type="predicted"/>
<dbReference type="SUPFAM" id="SSF56349">
    <property type="entry name" value="DNA breaking-rejoining enzymes"/>
    <property type="match status" value="1"/>
</dbReference>
<keyword evidence="1 2" id="KW-0238">DNA-binding</keyword>
<accession>A0A2H0N8D9</accession>
<evidence type="ECO:0000313" key="4">
    <source>
        <dbReference type="EMBL" id="PIR05154.1"/>
    </source>
</evidence>
<feature type="non-terminal residue" evidence="4">
    <location>
        <position position="1"/>
    </location>
</feature>
<protein>
    <recommendedName>
        <fullName evidence="3">Core-binding (CB) domain-containing protein</fullName>
    </recommendedName>
</protein>
<name>A0A2H0N8D9_9BACT</name>
<evidence type="ECO:0000256" key="1">
    <source>
        <dbReference type="ARBA" id="ARBA00023125"/>
    </source>
</evidence>
<evidence type="ECO:0000256" key="2">
    <source>
        <dbReference type="PROSITE-ProRule" id="PRU01248"/>
    </source>
</evidence>
<dbReference type="Gene3D" id="1.10.150.130">
    <property type="match status" value="1"/>
</dbReference>
<feature type="non-terminal residue" evidence="4">
    <location>
        <position position="100"/>
    </location>
</feature>
<sequence>EVKEPKDITLEVVKKFRVELSRGEMKKSTQSYYIIALRNFLKYLSKNDIKTLTADKVELPKTTQREIETIRYSDLERMLAAPNGNDIRSLRDKALLELLF</sequence>
<evidence type="ECO:0000259" key="3">
    <source>
        <dbReference type="PROSITE" id="PS51900"/>
    </source>
</evidence>
<dbReference type="PROSITE" id="PS51900">
    <property type="entry name" value="CB"/>
    <property type="match status" value="1"/>
</dbReference>
<dbReference type="InterPro" id="IPR044068">
    <property type="entry name" value="CB"/>
</dbReference>
<dbReference type="InterPro" id="IPR011010">
    <property type="entry name" value="DNA_brk_join_enz"/>
</dbReference>
<reference evidence="4 5" key="1">
    <citation type="submission" date="2017-09" db="EMBL/GenBank/DDBJ databases">
        <title>Depth-based differentiation of microbial function through sediment-hosted aquifers and enrichment of novel symbionts in the deep terrestrial subsurface.</title>
        <authorList>
            <person name="Probst A.J."/>
            <person name="Ladd B."/>
            <person name="Jarett J.K."/>
            <person name="Geller-Mcgrath D.E."/>
            <person name="Sieber C.M."/>
            <person name="Emerson J.B."/>
            <person name="Anantharaman K."/>
            <person name="Thomas B.C."/>
            <person name="Malmstrom R."/>
            <person name="Stieglmeier M."/>
            <person name="Klingl A."/>
            <person name="Woyke T."/>
            <person name="Ryan C.M."/>
            <person name="Banfield J.F."/>
        </authorList>
    </citation>
    <scope>NUCLEOTIDE SEQUENCE [LARGE SCALE GENOMIC DNA]</scope>
    <source>
        <strain evidence="4">CG11_big_fil_rev_8_21_14_0_20_35_14</strain>
    </source>
</reference>
<gene>
    <name evidence="4" type="ORF">COV57_00560</name>
</gene>
<feature type="domain" description="Core-binding (CB)" evidence="3">
    <location>
        <begin position="1"/>
        <end position="45"/>
    </location>
</feature>
<dbReference type="EMBL" id="PCWO01000008">
    <property type="protein sequence ID" value="PIR05154.1"/>
    <property type="molecule type" value="Genomic_DNA"/>
</dbReference>